<evidence type="ECO:0000313" key="10">
    <source>
        <dbReference type="EMBL" id="WOQ70149.1"/>
    </source>
</evidence>
<dbReference type="Pfam" id="PF00528">
    <property type="entry name" value="BPD_transp_1"/>
    <property type="match status" value="1"/>
</dbReference>
<evidence type="ECO:0000256" key="2">
    <source>
        <dbReference type="ARBA" id="ARBA00022448"/>
    </source>
</evidence>
<evidence type="ECO:0000256" key="4">
    <source>
        <dbReference type="ARBA" id="ARBA00022692"/>
    </source>
</evidence>
<keyword evidence="4 7" id="KW-0812">Transmembrane</keyword>
<evidence type="ECO:0000256" key="3">
    <source>
        <dbReference type="ARBA" id="ARBA00022475"/>
    </source>
</evidence>
<evidence type="ECO:0000256" key="7">
    <source>
        <dbReference type="RuleBase" id="RU363032"/>
    </source>
</evidence>
<keyword evidence="6 7" id="KW-0472">Membrane</keyword>
<reference evidence="10 11" key="1">
    <citation type="submission" date="2023-10" db="EMBL/GenBank/DDBJ databases">
        <title>Y20.</title>
        <authorList>
            <person name="Zhang G."/>
            <person name="Ding Y."/>
        </authorList>
    </citation>
    <scope>NUCLEOTIDE SEQUENCE [LARGE SCALE GENOMIC DNA]</scope>
    <source>
        <strain evidence="10 11">Y20</strain>
    </source>
</reference>
<evidence type="ECO:0000313" key="11">
    <source>
        <dbReference type="Proteomes" id="UP001329313"/>
    </source>
</evidence>
<dbReference type="PANTHER" id="PTHR43005">
    <property type="entry name" value="BLR7065 PROTEIN"/>
    <property type="match status" value="1"/>
</dbReference>
<dbReference type="CDD" id="cd06261">
    <property type="entry name" value="TM_PBP2"/>
    <property type="match status" value="1"/>
</dbReference>
<dbReference type="Gene3D" id="1.10.3720.10">
    <property type="entry name" value="MetI-like"/>
    <property type="match status" value="1"/>
</dbReference>
<dbReference type="SUPFAM" id="SSF161098">
    <property type="entry name" value="MetI-like"/>
    <property type="match status" value="1"/>
</dbReference>
<feature type="compositionally biased region" description="Low complexity" evidence="8">
    <location>
        <begin position="8"/>
        <end position="22"/>
    </location>
</feature>
<dbReference type="RefSeq" id="WP_330171230.1">
    <property type="nucleotide sequence ID" value="NZ_CP137080.1"/>
</dbReference>
<dbReference type="KEGG" id="mliy:RYJ27_02705"/>
<dbReference type="Proteomes" id="UP001329313">
    <property type="component" value="Chromosome"/>
</dbReference>
<organism evidence="10 11">
    <name type="scientific">Microbacterium limosum</name>
    <dbReference type="NCBI Taxonomy" id="3079935"/>
    <lineage>
        <taxon>Bacteria</taxon>
        <taxon>Bacillati</taxon>
        <taxon>Actinomycetota</taxon>
        <taxon>Actinomycetes</taxon>
        <taxon>Micrococcales</taxon>
        <taxon>Microbacteriaceae</taxon>
        <taxon>Microbacterium</taxon>
    </lineage>
</organism>
<evidence type="ECO:0000259" key="9">
    <source>
        <dbReference type="PROSITE" id="PS50928"/>
    </source>
</evidence>
<keyword evidence="2 7" id="KW-0813">Transport</keyword>
<evidence type="ECO:0000256" key="6">
    <source>
        <dbReference type="ARBA" id="ARBA00023136"/>
    </source>
</evidence>
<dbReference type="GO" id="GO:0005886">
    <property type="term" value="C:plasma membrane"/>
    <property type="evidence" value="ECO:0007669"/>
    <property type="project" value="UniProtKB-SubCell"/>
</dbReference>
<dbReference type="PANTHER" id="PTHR43005:SF1">
    <property type="entry name" value="SPERMIDINE_PUTRESCINE TRANSPORT SYSTEM PERMEASE PROTEIN"/>
    <property type="match status" value="1"/>
</dbReference>
<dbReference type="InterPro" id="IPR000515">
    <property type="entry name" value="MetI-like"/>
</dbReference>
<dbReference type="InterPro" id="IPR035906">
    <property type="entry name" value="MetI-like_sf"/>
</dbReference>
<evidence type="ECO:0000256" key="1">
    <source>
        <dbReference type="ARBA" id="ARBA00004651"/>
    </source>
</evidence>
<sequence length="337" mass="36288">MSRITTGASVPEAEAVPAEATVPRTPLPERRAAHLPSGSTGARIGSARTRGYLLLAAPAILFLIVFAAYPIVITIVNSFRDVTVVGLVTGIMPFVGFDNYVEVLTDPQFAHSTWLTVVFTVFSVACQFLLGLGMALLLNGRFRGRRALAGLLMVPWVLPIVVIAATFKWMFQSGNGLVNTVLRAINPDLAVGWLEQATPAMIAIIIANIWFGFPFAMTNLLAALQTIPTAVTEAATVDGANGFQRLTKVTLPMIRGPIAILLTLQLIYTFNVFELILVMTGGGPAGGTSVVTYYAYQLGFEFFDLGPASSVTVLMLIFLSLISALYIRLSTRSESRR</sequence>
<keyword evidence="3" id="KW-1003">Cell membrane</keyword>
<dbReference type="AlphaFoldDB" id="A0AAU0MJ22"/>
<feature type="transmembrane region" description="Helical" evidence="7">
    <location>
        <begin position="150"/>
        <end position="171"/>
    </location>
</feature>
<feature type="transmembrane region" description="Helical" evidence="7">
    <location>
        <begin position="305"/>
        <end position="327"/>
    </location>
</feature>
<dbReference type="EMBL" id="CP137080">
    <property type="protein sequence ID" value="WOQ70149.1"/>
    <property type="molecule type" value="Genomic_DNA"/>
</dbReference>
<feature type="domain" description="ABC transmembrane type-1" evidence="9">
    <location>
        <begin position="113"/>
        <end position="326"/>
    </location>
</feature>
<evidence type="ECO:0000256" key="5">
    <source>
        <dbReference type="ARBA" id="ARBA00022989"/>
    </source>
</evidence>
<gene>
    <name evidence="10" type="ORF">RYJ27_02705</name>
</gene>
<evidence type="ECO:0000256" key="8">
    <source>
        <dbReference type="SAM" id="MobiDB-lite"/>
    </source>
</evidence>
<proteinExistence type="inferred from homology"/>
<protein>
    <submittedName>
        <fullName evidence="10">Sugar ABC transporter permease</fullName>
    </submittedName>
</protein>
<comment type="subcellular location">
    <subcellularLocation>
        <location evidence="1 7">Cell membrane</location>
        <topology evidence="1 7">Multi-pass membrane protein</topology>
    </subcellularLocation>
</comment>
<feature type="transmembrane region" description="Helical" evidence="7">
    <location>
        <begin position="258"/>
        <end position="285"/>
    </location>
</feature>
<dbReference type="GO" id="GO:0055085">
    <property type="term" value="P:transmembrane transport"/>
    <property type="evidence" value="ECO:0007669"/>
    <property type="project" value="InterPro"/>
</dbReference>
<feature type="transmembrane region" description="Helical" evidence="7">
    <location>
        <begin position="114"/>
        <end position="138"/>
    </location>
</feature>
<keyword evidence="5 7" id="KW-1133">Transmembrane helix</keyword>
<keyword evidence="11" id="KW-1185">Reference proteome</keyword>
<accession>A0AAU0MJ22</accession>
<name>A0AAU0MJ22_9MICO</name>
<dbReference type="PROSITE" id="PS50928">
    <property type="entry name" value="ABC_TM1"/>
    <property type="match status" value="1"/>
</dbReference>
<comment type="similarity">
    <text evidence="7">Belongs to the binding-protein-dependent transport system permease family.</text>
</comment>
<feature type="region of interest" description="Disordered" evidence="8">
    <location>
        <begin position="1"/>
        <end position="22"/>
    </location>
</feature>
<feature type="transmembrane region" description="Helical" evidence="7">
    <location>
        <begin position="191"/>
        <end position="211"/>
    </location>
</feature>
<feature type="transmembrane region" description="Helical" evidence="7">
    <location>
        <begin position="52"/>
        <end position="76"/>
    </location>
</feature>